<dbReference type="AlphaFoldDB" id="L8X3V1"/>
<sequence>MIPRRAEPQKYSGSGVRTHDAFRQEKSANGLKPPVLTTSLYLATPSDRVFSFSPPYTPLVSILLLQSQPIHKMLFKTSAIIALAVAPYAFAQNEAIQLQSIIAQFKNAKLTPEPLPTFSPTALLGVTYGSSAIDPGKPQTVDGRVYSFPEEG</sequence>
<accession>L8X3V1</accession>
<dbReference type="OrthoDB" id="2506647at2759"/>
<gene>
    <name evidence="2" type="ORF">AG1IA_00981</name>
</gene>
<evidence type="ECO:0000313" key="3">
    <source>
        <dbReference type="Proteomes" id="UP000011668"/>
    </source>
</evidence>
<feature type="compositionally biased region" description="Basic and acidic residues" evidence="1">
    <location>
        <begin position="17"/>
        <end position="26"/>
    </location>
</feature>
<evidence type="ECO:0000256" key="1">
    <source>
        <dbReference type="SAM" id="MobiDB-lite"/>
    </source>
</evidence>
<keyword evidence="3" id="KW-1185">Reference proteome</keyword>
<dbReference type="STRING" id="983506.L8X3V1"/>
<dbReference type="EMBL" id="AFRT01000229">
    <property type="protein sequence ID" value="ELU44991.1"/>
    <property type="molecule type" value="Genomic_DNA"/>
</dbReference>
<comment type="caution">
    <text evidence="2">The sequence shown here is derived from an EMBL/GenBank/DDBJ whole genome shotgun (WGS) entry which is preliminary data.</text>
</comment>
<dbReference type="Proteomes" id="UP000011668">
    <property type="component" value="Unassembled WGS sequence"/>
</dbReference>
<evidence type="ECO:0000313" key="2">
    <source>
        <dbReference type="EMBL" id="ELU44991.1"/>
    </source>
</evidence>
<dbReference type="HOGENOM" id="CLU_1723561_0_0_1"/>
<organism evidence="2 3">
    <name type="scientific">Thanatephorus cucumeris (strain AG1-IA)</name>
    <name type="common">Rice sheath blight fungus</name>
    <name type="synonym">Rhizoctonia solani</name>
    <dbReference type="NCBI Taxonomy" id="983506"/>
    <lineage>
        <taxon>Eukaryota</taxon>
        <taxon>Fungi</taxon>
        <taxon>Dikarya</taxon>
        <taxon>Basidiomycota</taxon>
        <taxon>Agaricomycotina</taxon>
        <taxon>Agaricomycetes</taxon>
        <taxon>Cantharellales</taxon>
        <taxon>Ceratobasidiaceae</taxon>
        <taxon>Rhizoctonia</taxon>
        <taxon>Rhizoctonia solani AG-1</taxon>
    </lineage>
</organism>
<proteinExistence type="predicted"/>
<reference evidence="2 3" key="1">
    <citation type="journal article" date="2013" name="Nat. Commun.">
        <title>The evolution and pathogenic mechanisms of the rice sheath blight pathogen.</title>
        <authorList>
            <person name="Zheng A."/>
            <person name="Lin R."/>
            <person name="Xu L."/>
            <person name="Qin P."/>
            <person name="Tang C."/>
            <person name="Ai P."/>
            <person name="Zhang D."/>
            <person name="Liu Y."/>
            <person name="Sun Z."/>
            <person name="Feng H."/>
            <person name="Wang Y."/>
            <person name="Chen Y."/>
            <person name="Liang X."/>
            <person name="Fu R."/>
            <person name="Li Q."/>
            <person name="Zhang J."/>
            <person name="Yu X."/>
            <person name="Xie Z."/>
            <person name="Ding L."/>
            <person name="Guan P."/>
            <person name="Tang J."/>
            <person name="Liang Y."/>
            <person name="Wang S."/>
            <person name="Deng Q."/>
            <person name="Li S."/>
            <person name="Zhu J."/>
            <person name="Wang L."/>
            <person name="Liu H."/>
            <person name="Li P."/>
        </authorList>
    </citation>
    <scope>NUCLEOTIDE SEQUENCE [LARGE SCALE GENOMIC DNA]</scope>
    <source>
        <strain evidence="3">AG-1 IA</strain>
    </source>
</reference>
<feature type="region of interest" description="Disordered" evidence="1">
    <location>
        <begin position="1"/>
        <end position="28"/>
    </location>
</feature>
<protein>
    <submittedName>
        <fullName evidence="2">Uncharacterized protein</fullName>
    </submittedName>
</protein>
<name>L8X3V1_THACA</name>